<protein>
    <recommendedName>
        <fullName evidence="4">Poly [ADP-ribose] polymerase</fullName>
        <shortName evidence="4">PARP</shortName>
        <ecNumber evidence="4">2.4.2.-</ecNumber>
    </recommendedName>
</protein>
<feature type="repeat" description="ANK" evidence="3">
    <location>
        <begin position="635"/>
        <end position="663"/>
    </location>
</feature>
<feature type="repeat" description="ANK" evidence="3">
    <location>
        <begin position="251"/>
        <end position="283"/>
    </location>
</feature>
<organism evidence="6">
    <name type="scientific">Wuchereria bancrofti</name>
    <dbReference type="NCBI Taxonomy" id="6293"/>
    <lineage>
        <taxon>Eukaryota</taxon>
        <taxon>Metazoa</taxon>
        <taxon>Ecdysozoa</taxon>
        <taxon>Nematoda</taxon>
        <taxon>Chromadorea</taxon>
        <taxon>Rhabditida</taxon>
        <taxon>Spirurina</taxon>
        <taxon>Spiruromorpha</taxon>
        <taxon>Filarioidea</taxon>
        <taxon>Onchocercidae</taxon>
        <taxon>Wuchereria</taxon>
    </lineage>
</organism>
<dbReference type="PROSITE" id="PS50297">
    <property type="entry name" value="ANK_REP_REGION"/>
    <property type="match status" value="14"/>
</dbReference>
<evidence type="ECO:0000256" key="3">
    <source>
        <dbReference type="PROSITE-ProRule" id="PRU00023"/>
    </source>
</evidence>
<keyword evidence="1" id="KW-0677">Repeat</keyword>
<feature type="repeat" description="ANK" evidence="3">
    <location>
        <begin position="664"/>
        <end position="696"/>
    </location>
</feature>
<dbReference type="PROSITE" id="PS50088">
    <property type="entry name" value="ANK_REPEAT"/>
    <property type="match status" value="14"/>
</dbReference>
<feature type="repeat" description="ANK" evidence="3">
    <location>
        <begin position="751"/>
        <end position="783"/>
    </location>
</feature>
<dbReference type="SUPFAM" id="SSF56399">
    <property type="entry name" value="ADP-ribosylation"/>
    <property type="match status" value="1"/>
</dbReference>
<dbReference type="Gene3D" id="3.90.228.10">
    <property type="match status" value="1"/>
</dbReference>
<feature type="repeat" description="ANK" evidence="3">
    <location>
        <begin position="817"/>
        <end position="849"/>
    </location>
</feature>
<dbReference type="WBParaSite" id="maker-PairedContig_1002-snap-gene-0.19-mRNA-1">
    <property type="protein sequence ID" value="maker-PairedContig_1002-snap-gene-0.19-mRNA-1"/>
    <property type="gene ID" value="maker-PairedContig_1002-snap-gene-0.19"/>
</dbReference>
<dbReference type="GO" id="GO:0003950">
    <property type="term" value="F:NAD+ poly-ADP-ribosyltransferase activity"/>
    <property type="evidence" value="ECO:0007669"/>
    <property type="project" value="UniProtKB-UniRule"/>
</dbReference>
<dbReference type="PROSITE" id="PS51059">
    <property type="entry name" value="PARP_CATALYTIC"/>
    <property type="match status" value="1"/>
</dbReference>
<reference evidence="6" key="1">
    <citation type="submission" date="2016-11" db="UniProtKB">
        <authorList>
            <consortium name="WormBaseParasite"/>
        </authorList>
    </citation>
    <scope>IDENTIFICATION</scope>
    <source>
        <strain evidence="6">pt0022</strain>
    </source>
</reference>
<dbReference type="Pfam" id="PF00023">
    <property type="entry name" value="Ank"/>
    <property type="match status" value="4"/>
</dbReference>
<evidence type="ECO:0000256" key="2">
    <source>
        <dbReference type="ARBA" id="ARBA00023043"/>
    </source>
</evidence>
<feature type="repeat" description="ANK" evidence="3">
    <location>
        <begin position="98"/>
        <end position="130"/>
    </location>
</feature>
<dbReference type="InterPro" id="IPR012317">
    <property type="entry name" value="Poly(ADP-ribose)pol_cat_dom"/>
</dbReference>
<dbReference type="Gene3D" id="6.20.320.10">
    <property type="match status" value="1"/>
</dbReference>
<feature type="repeat" description="ANK" evidence="3">
    <location>
        <begin position="218"/>
        <end position="250"/>
    </location>
</feature>
<feature type="repeat" description="ANK" evidence="3">
    <location>
        <begin position="65"/>
        <end position="97"/>
    </location>
</feature>
<dbReference type="PANTHER" id="PTHR24171">
    <property type="entry name" value="ANKYRIN REPEAT DOMAIN-CONTAINING PROTEIN 39-RELATED"/>
    <property type="match status" value="1"/>
</dbReference>
<proteinExistence type="predicted"/>
<name>A0A1I8E8E6_WUCBA</name>
<feature type="repeat" description="ANK" evidence="3">
    <location>
        <begin position="440"/>
        <end position="472"/>
    </location>
</feature>
<keyword evidence="4" id="KW-0808">Transferase</keyword>
<dbReference type="Pfam" id="PF00644">
    <property type="entry name" value="PARP"/>
    <property type="match status" value="1"/>
</dbReference>
<keyword evidence="4" id="KW-0328">Glycosyltransferase</keyword>
<evidence type="ECO:0000313" key="6">
    <source>
        <dbReference type="WBParaSite" id="maker-PairedContig_1002-snap-gene-0.19-mRNA-1"/>
    </source>
</evidence>
<dbReference type="AlphaFoldDB" id="A0A1I8E8E6"/>
<dbReference type="Pfam" id="PF12796">
    <property type="entry name" value="Ank_2"/>
    <property type="match status" value="6"/>
</dbReference>
<evidence type="ECO:0000256" key="1">
    <source>
        <dbReference type="ARBA" id="ARBA00022737"/>
    </source>
</evidence>
<dbReference type="SUPFAM" id="SSF48403">
    <property type="entry name" value="Ankyrin repeat"/>
    <property type="match status" value="3"/>
</dbReference>
<dbReference type="PRINTS" id="PR01415">
    <property type="entry name" value="ANKYRIN"/>
</dbReference>
<feature type="repeat" description="ANK" evidence="3">
    <location>
        <begin position="598"/>
        <end position="630"/>
    </location>
</feature>
<keyword evidence="4" id="KW-0520">NAD</keyword>
<dbReference type="Gene3D" id="1.25.40.20">
    <property type="entry name" value="Ankyrin repeat-containing domain"/>
    <property type="match status" value="5"/>
</dbReference>
<feature type="repeat" description="ANK" evidence="3">
    <location>
        <begin position="284"/>
        <end position="316"/>
    </location>
</feature>
<keyword evidence="2 3" id="KW-0040">ANK repeat</keyword>
<feature type="repeat" description="ANK" evidence="3">
    <location>
        <begin position="784"/>
        <end position="816"/>
    </location>
</feature>
<dbReference type="STRING" id="6293.A0A1I8E8E6"/>
<feature type="repeat" description="ANK" evidence="3">
    <location>
        <begin position="131"/>
        <end position="163"/>
    </location>
</feature>
<feature type="repeat" description="ANK" evidence="3">
    <location>
        <begin position="407"/>
        <end position="439"/>
    </location>
</feature>
<dbReference type="InterPro" id="IPR002110">
    <property type="entry name" value="Ankyrin_rpt"/>
</dbReference>
<evidence type="ECO:0000259" key="5">
    <source>
        <dbReference type="PROSITE" id="PS51059"/>
    </source>
</evidence>
<accession>A0A1I8E8E6</accession>
<sequence>MTSKRTKQQRQYTQVPTVTKNNSYRDRHHEEECLKLFESCKKGDLSVLLQLLKPETVNQPDLNNRNSSPLHYAAGFGKVDCVRALLTAGANISQADDSGLVPLHNASSFGHIEVVKVLLENGADTNVSDHWGFTPLHEAATWGRADVCVLLLQHGASARSENSDGKTPQDLADGDAKAVFTGDYRKDELLEAAKNGDEESLLSCLTPFSINCHAVTGRKSTPLHLACGYNRVKTVKILLEKGADVQAVDIGGLVPLHNASSFGHLEVVSLLLEAGADSQAEDLWNFTPLHESASKGRLEVVRLLAASGADPARKTGNAKAPIEYITDEDVKKDILHEYTGYKIYAAAQIGDILMLKSLLAERDPNYVHPCLKETPLHAVAGSAHQRRKVIAEILLKNGCPTDVLNKDGFSALHIATKLCSYDVLEVLISHGVNISEPSSRGKTALHIAAEKGDFDLCKQLLNYGLPTDLKDNKQKTAADVAGNIEIRDFINCWSQEKINVIQKRCRGNKGVKCDKQRGGYKYCHESRKRGSGSGTNTLSNKIETPKVYHNVLQREAQARYSEDLLLLDAARCGDLCTIKRIIGSCGTKIINCKDFDGRESTPLHFAAGYNRVEVLKYLLRKGANVEARDTGWLVPLHNACAYGHLAVAELLVKHGANLNATDKWGYTPLHEAALKGKFDVCKFLLISGANPKHKGRDGKTPLDVVREGAEDVYNLLRGDTAVLEAAKDGDIEKIRKIVIPATVNCRDVQGRFSTPLHLAAGYNNLEVARFLLESGAEVNLKDKGGLIPLHNASSFGHLEIAALLIECGAEVNHPDKWGYTPLHEAAQKGRTQICSLLLNNGADVTLKNNEGFTALDITVTEDTKELLMSAIPIDLRELPALHVVRKTSGSAVDLPISSFVREITANAIVDMQSVNCSRQETNLGDEKGGNEYEIKFSMEDYLRSIGLSSLSNLFAKEKITLDVPVSIGTVLVQIECSNEVFQQIEKGLNSTIVSHRDLGLGGMYTKFEVLDIQKILNKKIYERYIRRRGDIAEENCGEHNEKLLYHGSPFVHSIVQKGFDERYSYMGGMFGAGIYFAEHSSKSNQYVFGMAGSGCSLHRDRSCYICVRHLLLCRVTLGRCFVQSSCNKMAHSPPGHHSVMGQPRVGGLNYPEYVIYRGEQAYPEYMIVYRIVNDDLRPAF</sequence>
<dbReference type="InterPro" id="IPR036770">
    <property type="entry name" value="Ankyrin_rpt-contain_sf"/>
</dbReference>
<feature type="domain" description="PARP catalytic" evidence="5">
    <location>
        <begin position="958"/>
        <end position="1178"/>
    </location>
</feature>
<evidence type="ECO:0000256" key="4">
    <source>
        <dbReference type="RuleBase" id="RU362114"/>
    </source>
</evidence>
<dbReference type="EC" id="2.4.2.-" evidence="4"/>
<dbReference type="SMART" id="SM00248">
    <property type="entry name" value="ANK"/>
    <property type="match status" value="16"/>
</dbReference>